<evidence type="ECO:0000313" key="12">
    <source>
        <dbReference type="Proteomes" id="UP000006695"/>
    </source>
</evidence>
<keyword evidence="12" id="KW-1185">Reference proteome</keyword>
<dbReference type="InterPro" id="IPR017925">
    <property type="entry name" value="DHFR_CS"/>
</dbReference>
<dbReference type="OrthoDB" id="9804315at2"/>
<dbReference type="PANTHER" id="PTHR48069">
    <property type="entry name" value="DIHYDROFOLATE REDUCTASE"/>
    <property type="match status" value="1"/>
</dbReference>
<dbReference type="PRINTS" id="PR00070">
    <property type="entry name" value="DHFR"/>
</dbReference>
<dbReference type="FunFam" id="3.40.430.10:FF:000001">
    <property type="entry name" value="Dihydrofolate reductase"/>
    <property type="match status" value="1"/>
</dbReference>
<dbReference type="GO" id="GO:0046654">
    <property type="term" value="P:tetrahydrofolate biosynthetic process"/>
    <property type="evidence" value="ECO:0007669"/>
    <property type="project" value="UniProtKB-UniPathway"/>
</dbReference>
<accession>A5GBA2</accession>
<comment type="catalytic activity">
    <reaction evidence="8">
        <text>(6S)-5,6,7,8-tetrahydrofolate + NADP(+) = 7,8-dihydrofolate + NADPH + H(+)</text>
        <dbReference type="Rhea" id="RHEA:15009"/>
        <dbReference type="ChEBI" id="CHEBI:15378"/>
        <dbReference type="ChEBI" id="CHEBI:57451"/>
        <dbReference type="ChEBI" id="CHEBI:57453"/>
        <dbReference type="ChEBI" id="CHEBI:57783"/>
        <dbReference type="ChEBI" id="CHEBI:58349"/>
        <dbReference type="EC" id="1.5.1.3"/>
    </reaction>
</comment>
<dbReference type="Gene3D" id="3.40.430.10">
    <property type="entry name" value="Dihydrofolate Reductase, subunit A"/>
    <property type="match status" value="1"/>
</dbReference>
<evidence type="ECO:0000256" key="3">
    <source>
        <dbReference type="ARBA" id="ARBA00012856"/>
    </source>
</evidence>
<feature type="domain" description="DHFR" evidence="10">
    <location>
        <begin position="2"/>
        <end position="155"/>
    </location>
</feature>
<comment type="similarity">
    <text evidence="2 8 9">Belongs to the dihydrofolate reductase family.</text>
</comment>
<evidence type="ECO:0000256" key="6">
    <source>
        <dbReference type="ARBA" id="ARBA00023002"/>
    </source>
</evidence>
<dbReference type="PANTHER" id="PTHR48069:SF3">
    <property type="entry name" value="DIHYDROFOLATE REDUCTASE"/>
    <property type="match status" value="1"/>
</dbReference>
<evidence type="ECO:0000259" key="10">
    <source>
        <dbReference type="PROSITE" id="PS51330"/>
    </source>
</evidence>
<dbReference type="SUPFAM" id="SSF53597">
    <property type="entry name" value="Dihydrofolate reductase-like"/>
    <property type="match status" value="1"/>
</dbReference>
<dbReference type="AlphaFoldDB" id="A5GBA2"/>
<dbReference type="InterPro" id="IPR001796">
    <property type="entry name" value="DHFR_dom"/>
</dbReference>
<dbReference type="Proteomes" id="UP000006695">
    <property type="component" value="Chromosome"/>
</dbReference>
<dbReference type="RefSeq" id="WP_011937862.1">
    <property type="nucleotide sequence ID" value="NC_009483.1"/>
</dbReference>
<evidence type="ECO:0000256" key="7">
    <source>
        <dbReference type="ARBA" id="ARBA00025067"/>
    </source>
</evidence>
<dbReference type="PROSITE" id="PS51330">
    <property type="entry name" value="DHFR_2"/>
    <property type="match status" value="1"/>
</dbReference>
<evidence type="ECO:0000256" key="1">
    <source>
        <dbReference type="ARBA" id="ARBA00004903"/>
    </source>
</evidence>
<dbReference type="Pfam" id="PF00186">
    <property type="entry name" value="DHFR_1"/>
    <property type="match status" value="1"/>
</dbReference>
<dbReference type="GO" id="GO:0046452">
    <property type="term" value="P:dihydrofolate metabolic process"/>
    <property type="evidence" value="ECO:0007669"/>
    <property type="project" value="TreeGrafter"/>
</dbReference>
<dbReference type="PIRSF" id="PIRSF000194">
    <property type="entry name" value="DHFR"/>
    <property type="match status" value="1"/>
</dbReference>
<dbReference type="PROSITE" id="PS00075">
    <property type="entry name" value="DHFR_1"/>
    <property type="match status" value="1"/>
</dbReference>
<dbReference type="GO" id="GO:0046655">
    <property type="term" value="P:folic acid metabolic process"/>
    <property type="evidence" value="ECO:0007669"/>
    <property type="project" value="TreeGrafter"/>
</dbReference>
<dbReference type="InterPro" id="IPR024072">
    <property type="entry name" value="DHFR-like_dom_sf"/>
</dbReference>
<sequence>MVISLIAAMAENRVIGRNNAIPWDIPADRKRFRALTLGHPVIMGRKTFESLAGPLPGRKNIIITRQMDYRAEGCFIAHDLASALAMAGETDEIFICGGGEIYRQALPIADRIYLTIIHSRFDGDTRFPEIPERFVEVGRETVENAIPYSFVLYDKRPSSASPA</sequence>
<dbReference type="CDD" id="cd00209">
    <property type="entry name" value="DHFR"/>
    <property type="match status" value="1"/>
</dbReference>
<dbReference type="GO" id="GO:0005829">
    <property type="term" value="C:cytosol"/>
    <property type="evidence" value="ECO:0007669"/>
    <property type="project" value="TreeGrafter"/>
</dbReference>
<dbReference type="HOGENOM" id="CLU_043966_5_1_7"/>
<protein>
    <recommendedName>
        <fullName evidence="3 8">Dihydrofolate reductase</fullName>
        <ecNumber evidence="3 8">1.5.1.3</ecNumber>
    </recommendedName>
</protein>
<evidence type="ECO:0000256" key="2">
    <source>
        <dbReference type="ARBA" id="ARBA00009539"/>
    </source>
</evidence>
<name>A5GBA2_GEOUR</name>
<dbReference type="EMBL" id="CP000698">
    <property type="protein sequence ID" value="ABQ25138.1"/>
    <property type="molecule type" value="Genomic_DNA"/>
</dbReference>
<gene>
    <name evidence="11" type="ordered locus">Gura_0932</name>
</gene>
<keyword evidence="6 8" id="KW-0560">Oxidoreductase</keyword>
<dbReference type="GO" id="GO:0004146">
    <property type="term" value="F:dihydrofolate reductase activity"/>
    <property type="evidence" value="ECO:0007669"/>
    <property type="project" value="UniProtKB-EC"/>
</dbReference>
<evidence type="ECO:0000256" key="8">
    <source>
        <dbReference type="PIRNR" id="PIRNR000194"/>
    </source>
</evidence>
<evidence type="ECO:0000313" key="11">
    <source>
        <dbReference type="EMBL" id="ABQ25138.1"/>
    </source>
</evidence>
<dbReference type="EC" id="1.5.1.3" evidence="3 8"/>
<dbReference type="UniPathway" id="UPA00077">
    <property type="reaction ID" value="UER00158"/>
</dbReference>
<dbReference type="GO" id="GO:0006730">
    <property type="term" value="P:one-carbon metabolic process"/>
    <property type="evidence" value="ECO:0007669"/>
    <property type="project" value="UniProtKB-KW"/>
</dbReference>
<keyword evidence="5 8" id="KW-0521">NADP</keyword>
<proteinExistence type="inferred from homology"/>
<evidence type="ECO:0000256" key="9">
    <source>
        <dbReference type="RuleBase" id="RU004474"/>
    </source>
</evidence>
<evidence type="ECO:0000256" key="5">
    <source>
        <dbReference type="ARBA" id="ARBA00022857"/>
    </source>
</evidence>
<organism evidence="11 12">
    <name type="scientific">Geotalea uraniireducens (strain Rf4)</name>
    <name type="common">Geobacter uraniireducens</name>
    <dbReference type="NCBI Taxonomy" id="351605"/>
    <lineage>
        <taxon>Bacteria</taxon>
        <taxon>Pseudomonadati</taxon>
        <taxon>Thermodesulfobacteriota</taxon>
        <taxon>Desulfuromonadia</taxon>
        <taxon>Geobacterales</taxon>
        <taxon>Geobacteraceae</taxon>
        <taxon>Geotalea</taxon>
    </lineage>
</organism>
<dbReference type="GO" id="GO:0070401">
    <property type="term" value="F:NADP+ binding"/>
    <property type="evidence" value="ECO:0007669"/>
    <property type="project" value="UniProtKB-ARBA"/>
</dbReference>
<evidence type="ECO:0000256" key="4">
    <source>
        <dbReference type="ARBA" id="ARBA00022563"/>
    </source>
</evidence>
<keyword evidence="4 8" id="KW-0554">One-carbon metabolism</keyword>
<comment type="function">
    <text evidence="7 8">Key enzyme in folate metabolism. Catalyzes an essential reaction for de novo glycine and purine synthesis, and for DNA precursor synthesis.</text>
</comment>
<reference evidence="11 12" key="1">
    <citation type="submission" date="2007-05" db="EMBL/GenBank/DDBJ databases">
        <title>Complete sequence of Geobacter uraniireducens Rf4.</title>
        <authorList>
            <consortium name="US DOE Joint Genome Institute"/>
            <person name="Copeland A."/>
            <person name="Lucas S."/>
            <person name="Lapidus A."/>
            <person name="Barry K."/>
            <person name="Detter J.C."/>
            <person name="Glavina del Rio T."/>
            <person name="Hammon N."/>
            <person name="Israni S."/>
            <person name="Dalin E."/>
            <person name="Tice H."/>
            <person name="Pitluck S."/>
            <person name="Chertkov O."/>
            <person name="Brettin T."/>
            <person name="Bruce D."/>
            <person name="Han C."/>
            <person name="Schmutz J."/>
            <person name="Larimer F."/>
            <person name="Land M."/>
            <person name="Hauser L."/>
            <person name="Kyrpides N."/>
            <person name="Mikhailova N."/>
            <person name="Shelobolina E."/>
            <person name="Aklujkar M."/>
            <person name="Lovley D."/>
            <person name="Richardson P."/>
        </authorList>
    </citation>
    <scope>NUCLEOTIDE SEQUENCE [LARGE SCALE GENOMIC DNA]</scope>
    <source>
        <strain evidence="11 12">Rf4</strain>
    </source>
</reference>
<dbReference type="InterPro" id="IPR012259">
    <property type="entry name" value="DHFR"/>
</dbReference>
<dbReference type="KEGG" id="gur:Gura_0932"/>
<dbReference type="STRING" id="351605.Gura_0932"/>
<comment type="pathway">
    <text evidence="1 8">Cofactor biosynthesis; tetrahydrofolate biosynthesis; 5,6,7,8-tetrahydrofolate from 7,8-dihydrofolate: step 1/1.</text>
</comment>